<dbReference type="PANTHER" id="PTHR23238">
    <property type="entry name" value="RNA BINDING PROTEIN"/>
    <property type="match status" value="1"/>
</dbReference>
<dbReference type="Gene3D" id="4.10.1060.10">
    <property type="entry name" value="Zinc finger, RanBP2-type"/>
    <property type="match status" value="4"/>
</dbReference>
<evidence type="ECO:0000256" key="3">
    <source>
        <dbReference type="ARBA" id="ARBA00022771"/>
    </source>
</evidence>
<evidence type="ECO:0000256" key="4">
    <source>
        <dbReference type="ARBA" id="ARBA00022833"/>
    </source>
</evidence>
<evidence type="ECO:0000256" key="8">
    <source>
        <dbReference type="SAM" id="MobiDB-lite"/>
    </source>
</evidence>
<dbReference type="InterPro" id="IPR036443">
    <property type="entry name" value="Znf_RanBP2_sf"/>
</dbReference>
<keyword evidence="3 7" id="KW-0863">Zinc-finger</keyword>
<gene>
    <name evidence="10" type="ORF">BLNAU_4018</name>
</gene>
<comment type="subcellular location">
    <subcellularLocation>
        <location evidence="1">Nucleus</location>
    </subcellularLocation>
</comment>
<accession>A0ABQ9YAY6</accession>
<organism evidence="10 11">
    <name type="scientific">Blattamonas nauphoetae</name>
    <dbReference type="NCBI Taxonomy" id="2049346"/>
    <lineage>
        <taxon>Eukaryota</taxon>
        <taxon>Metamonada</taxon>
        <taxon>Preaxostyla</taxon>
        <taxon>Oxymonadida</taxon>
        <taxon>Blattamonas</taxon>
    </lineage>
</organism>
<evidence type="ECO:0000256" key="7">
    <source>
        <dbReference type="PROSITE-ProRule" id="PRU00322"/>
    </source>
</evidence>
<feature type="domain" description="RanBP2-type" evidence="9">
    <location>
        <begin position="4"/>
        <end position="33"/>
    </location>
</feature>
<name>A0ABQ9YAY6_9EUKA</name>
<keyword evidence="11" id="KW-1185">Reference proteome</keyword>
<dbReference type="Proteomes" id="UP001281761">
    <property type="component" value="Unassembled WGS sequence"/>
</dbReference>
<protein>
    <recommendedName>
        <fullName evidence="9">RanBP2-type domain-containing protein</fullName>
    </recommendedName>
</protein>
<evidence type="ECO:0000313" key="11">
    <source>
        <dbReference type="Proteomes" id="UP001281761"/>
    </source>
</evidence>
<dbReference type="Pfam" id="PF00641">
    <property type="entry name" value="Zn_ribbon_RanBP"/>
    <property type="match status" value="4"/>
</dbReference>
<proteinExistence type="predicted"/>
<reference evidence="10 11" key="1">
    <citation type="journal article" date="2022" name="bioRxiv">
        <title>Genomics of Preaxostyla Flagellates Illuminates Evolutionary Transitions and the Path Towards Mitochondrial Loss.</title>
        <authorList>
            <person name="Novak L.V.F."/>
            <person name="Treitli S.C."/>
            <person name="Pyrih J."/>
            <person name="Halakuc P."/>
            <person name="Pipaliya S.V."/>
            <person name="Vacek V."/>
            <person name="Brzon O."/>
            <person name="Soukal P."/>
            <person name="Eme L."/>
            <person name="Dacks J.B."/>
            <person name="Karnkowska A."/>
            <person name="Elias M."/>
            <person name="Hampl V."/>
        </authorList>
    </citation>
    <scope>NUCLEOTIDE SEQUENCE [LARGE SCALE GENOMIC DNA]</scope>
    <source>
        <strain evidence="10">NAU3</strain>
        <tissue evidence="10">Gut</tissue>
    </source>
</reference>
<evidence type="ECO:0000256" key="2">
    <source>
        <dbReference type="ARBA" id="ARBA00022723"/>
    </source>
</evidence>
<evidence type="ECO:0000256" key="1">
    <source>
        <dbReference type="ARBA" id="ARBA00004123"/>
    </source>
</evidence>
<feature type="region of interest" description="Disordered" evidence="8">
    <location>
        <begin position="110"/>
        <end position="150"/>
    </location>
</feature>
<dbReference type="InterPro" id="IPR034870">
    <property type="entry name" value="TET_fam"/>
</dbReference>
<feature type="domain" description="RanBP2-type" evidence="9">
    <location>
        <begin position="154"/>
        <end position="183"/>
    </location>
</feature>
<feature type="domain" description="RanBP2-type" evidence="9">
    <location>
        <begin position="48"/>
        <end position="77"/>
    </location>
</feature>
<keyword evidence="6" id="KW-0539">Nucleus</keyword>
<dbReference type="SMART" id="SM00547">
    <property type="entry name" value="ZnF_RBZ"/>
    <property type="match status" value="4"/>
</dbReference>
<evidence type="ECO:0000259" key="9">
    <source>
        <dbReference type="PROSITE" id="PS50199"/>
    </source>
</evidence>
<dbReference type="SUPFAM" id="SSF90209">
    <property type="entry name" value="Ran binding protein zinc finger-like"/>
    <property type="match status" value="4"/>
</dbReference>
<dbReference type="InterPro" id="IPR001876">
    <property type="entry name" value="Znf_RanBP2"/>
</dbReference>
<feature type="domain" description="RanBP2-type" evidence="9">
    <location>
        <begin position="84"/>
        <end position="113"/>
    </location>
</feature>
<feature type="compositionally biased region" description="Polar residues" evidence="8">
    <location>
        <begin position="110"/>
        <end position="119"/>
    </location>
</feature>
<keyword evidence="2" id="KW-0479">Metal-binding</keyword>
<dbReference type="EMBL" id="JARBJD010000019">
    <property type="protein sequence ID" value="KAK2960931.1"/>
    <property type="molecule type" value="Genomic_DNA"/>
</dbReference>
<dbReference type="PROSITE" id="PS50199">
    <property type="entry name" value="ZF_RANBP2_2"/>
    <property type="match status" value="4"/>
</dbReference>
<keyword evidence="5" id="KW-0694">RNA-binding</keyword>
<sequence length="184" mass="21084">MPTREDNWTCAECQALNFGWRQACFSCHAPRGRGHAQANRRGGNYQPREGDWICADCRGVNFALRTACYLCHASRQYENMMEEESGDWQCTSCGFDNFSFRTVCRRCSAPHNTPQSTTNQRNPGYYGRGGRRDGMSGRQQQFGGHQGMQRGGQREGDWYCPECQFLNFSRRTECMQCLAPRPAF</sequence>
<evidence type="ECO:0000256" key="6">
    <source>
        <dbReference type="ARBA" id="ARBA00023242"/>
    </source>
</evidence>
<dbReference type="PROSITE" id="PS01358">
    <property type="entry name" value="ZF_RANBP2_1"/>
    <property type="match status" value="3"/>
</dbReference>
<evidence type="ECO:0000256" key="5">
    <source>
        <dbReference type="ARBA" id="ARBA00022884"/>
    </source>
</evidence>
<comment type="caution">
    <text evidence="10">The sequence shown here is derived from an EMBL/GenBank/DDBJ whole genome shotgun (WGS) entry which is preliminary data.</text>
</comment>
<evidence type="ECO:0000313" key="10">
    <source>
        <dbReference type="EMBL" id="KAK2960931.1"/>
    </source>
</evidence>
<keyword evidence="4" id="KW-0862">Zinc</keyword>